<evidence type="ECO:0000259" key="2">
    <source>
        <dbReference type="Pfam" id="PF13966"/>
    </source>
</evidence>
<sequence length="495" mass="55867">MGGLGLRRMYDFNRALITKLGWCMLPKPDTLWVQTLAAKYLRHSSLLDASKSSSCSCLWQGILAIRDILRNGVLFTIGNGSGVQIWTDPWIPGIPHFQAIGRPSLVNSAVYSLVQDLFLPSSLIWNRALIFSLLSPECARCILNIQPSAHSPVDSLYWQLEPVGVFSVKSAYFLDQTTRFHHNTLSPSFNWKKLWSSNLQARLKLLLWKMVVWVMTVRGKLFFLADRLPSDFFLCPFCKHEQETVEHLFIRCPLAQILWLHARWPLNMEPLQYLNIQSWITCLMNAFSSLGIHHVSDRDFLIQAAVICDTIWFSHNLLVHQAQYPNPHAMVTDVHRRLQEHLAAWSASEAVIQDKWTPPPPGFFKVNFDAALRGSTAFLGAVCRPPDGSLSFAWTESFLASNSLMAKFRAALLACHLASHFGLDQVIFEGDSLTCCHAICELDFLVEGPLMGIIGSIRSLLSEHSVGLLLGLLANRTRWLTSWLRGLLVCFVLAL</sequence>
<dbReference type="Pfam" id="PF13966">
    <property type="entry name" value="zf-RVT"/>
    <property type="match status" value="1"/>
</dbReference>
<feature type="domain" description="RNase H type-1" evidence="1">
    <location>
        <begin position="367"/>
        <end position="461"/>
    </location>
</feature>
<protein>
    <recommendedName>
        <fullName evidence="5">Reverse transcriptase zinc-binding domain-containing protein</fullName>
    </recommendedName>
</protein>
<dbReference type="Proteomes" id="UP000516437">
    <property type="component" value="Chromosome 6"/>
</dbReference>
<accession>A0A6A1VBD7</accession>
<evidence type="ECO:0000313" key="3">
    <source>
        <dbReference type="EMBL" id="KAB1210063.1"/>
    </source>
</evidence>
<dbReference type="OrthoDB" id="987126at2759"/>
<feature type="domain" description="Reverse transcriptase zinc-binding" evidence="2">
    <location>
        <begin position="166"/>
        <end position="259"/>
    </location>
</feature>
<dbReference type="GO" id="GO:0004523">
    <property type="term" value="F:RNA-DNA hybrid ribonuclease activity"/>
    <property type="evidence" value="ECO:0007669"/>
    <property type="project" value="InterPro"/>
</dbReference>
<dbReference type="AlphaFoldDB" id="A0A6A1VBD7"/>
<organism evidence="3 4">
    <name type="scientific">Morella rubra</name>
    <name type="common">Chinese bayberry</name>
    <dbReference type="NCBI Taxonomy" id="262757"/>
    <lineage>
        <taxon>Eukaryota</taxon>
        <taxon>Viridiplantae</taxon>
        <taxon>Streptophyta</taxon>
        <taxon>Embryophyta</taxon>
        <taxon>Tracheophyta</taxon>
        <taxon>Spermatophyta</taxon>
        <taxon>Magnoliopsida</taxon>
        <taxon>eudicotyledons</taxon>
        <taxon>Gunneridae</taxon>
        <taxon>Pentapetalae</taxon>
        <taxon>rosids</taxon>
        <taxon>fabids</taxon>
        <taxon>Fagales</taxon>
        <taxon>Myricaceae</taxon>
        <taxon>Morella</taxon>
    </lineage>
</organism>
<gene>
    <name evidence="3" type="ORF">CJ030_MR6G004327</name>
</gene>
<dbReference type="InterPro" id="IPR026960">
    <property type="entry name" value="RVT-Znf"/>
</dbReference>
<dbReference type="PANTHER" id="PTHR47074">
    <property type="entry name" value="BNAC02G40300D PROTEIN"/>
    <property type="match status" value="1"/>
</dbReference>
<proteinExistence type="predicted"/>
<dbReference type="PANTHER" id="PTHR47074:SF11">
    <property type="entry name" value="REVERSE TRANSCRIPTASE-LIKE PROTEIN"/>
    <property type="match status" value="1"/>
</dbReference>
<evidence type="ECO:0000259" key="1">
    <source>
        <dbReference type="Pfam" id="PF13456"/>
    </source>
</evidence>
<comment type="caution">
    <text evidence="3">The sequence shown here is derived from an EMBL/GenBank/DDBJ whole genome shotgun (WGS) entry which is preliminary data.</text>
</comment>
<keyword evidence="4" id="KW-1185">Reference proteome</keyword>
<evidence type="ECO:0000313" key="4">
    <source>
        <dbReference type="Proteomes" id="UP000516437"/>
    </source>
</evidence>
<name>A0A6A1VBD7_9ROSI</name>
<dbReference type="EMBL" id="RXIC02000024">
    <property type="protein sequence ID" value="KAB1210063.1"/>
    <property type="molecule type" value="Genomic_DNA"/>
</dbReference>
<dbReference type="GO" id="GO:0003676">
    <property type="term" value="F:nucleic acid binding"/>
    <property type="evidence" value="ECO:0007669"/>
    <property type="project" value="InterPro"/>
</dbReference>
<dbReference type="InterPro" id="IPR052929">
    <property type="entry name" value="RNase_H-like_EbsB-rel"/>
</dbReference>
<reference evidence="3 4" key="1">
    <citation type="journal article" date="2019" name="Plant Biotechnol. J.">
        <title>The red bayberry genome and genetic basis of sex determination.</title>
        <authorList>
            <person name="Jia H.M."/>
            <person name="Jia H.J."/>
            <person name="Cai Q.L."/>
            <person name="Wang Y."/>
            <person name="Zhao H.B."/>
            <person name="Yang W.F."/>
            <person name="Wang G.Y."/>
            <person name="Li Y.H."/>
            <person name="Zhan D.L."/>
            <person name="Shen Y.T."/>
            <person name="Niu Q.F."/>
            <person name="Chang L."/>
            <person name="Qiu J."/>
            <person name="Zhao L."/>
            <person name="Xie H.B."/>
            <person name="Fu W.Y."/>
            <person name="Jin J."/>
            <person name="Li X.W."/>
            <person name="Jiao Y."/>
            <person name="Zhou C.C."/>
            <person name="Tu T."/>
            <person name="Chai C.Y."/>
            <person name="Gao J.L."/>
            <person name="Fan L.J."/>
            <person name="van de Weg E."/>
            <person name="Wang J.Y."/>
            <person name="Gao Z.S."/>
        </authorList>
    </citation>
    <scope>NUCLEOTIDE SEQUENCE [LARGE SCALE GENOMIC DNA]</scope>
    <source>
        <tissue evidence="3">Leaves</tissue>
    </source>
</reference>
<dbReference type="Pfam" id="PF13456">
    <property type="entry name" value="RVT_3"/>
    <property type="match status" value="1"/>
</dbReference>
<dbReference type="InterPro" id="IPR002156">
    <property type="entry name" value="RNaseH_domain"/>
</dbReference>
<evidence type="ECO:0008006" key="5">
    <source>
        <dbReference type="Google" id="ProtNLM"/>
    </source>
</evidence>